<dbReference type="InterPro" id="IPR027417">
    <property type="entry name" value="P-loop_NTPase"/>
</dbReference>
<dbReference type="Gene3D" id="3.40.50.300">
    <property type="entry name" value="P-loop containing nucleotide triphosphate hydrolases"/>
    <property type="match status" value="1"/>
</dbReference>
<dbReference type="InterPro" id="IPR025669">
    <property type="entry name" value="AAA_dom"/>
</dbReference>
<evidence type="ECO:0000259" key="1">
    <source>
        <dbReference type="Pfam" id="PF13614"/>
    </source>
</evidence>
<dbReference type="CDD" id="cd02042">
    <property type="entry name" value="ParAB_family"/>
    <property type="match status" value="1"/>
</dbReference>
<evidence type="ECO:0000313" key="2">
    <source>
        <dbReference type="EMBL" id="VEI74834.1"/>
    </source>
</evidence>
<dbReference type="SUPFAM" id="SSF52540">
    <property type="entry name" value="P-loop containing nucleoside triphosphate hydrolases"/>
    <property type="match status" value="1"/>
</dbReference>
<reference evidence="2 3" key="1">
    <citation type="submission" date="2018-12" db="EMBL/GenBank/DDBJ databases">
        <authorList>
            <consortium name="Pathogen Informatics"/>
        </authorList>
    </citation>
    <scope>NUCLEOTIDE SEQUENCE [LARGE SCALE GENOMIC DNA]</scope>
    <source>
        <strain evidence="2 3">NCTC13193</strain>
    </source>
</reference>
<name>A0A3S4X8C3_SERFO</name>
<dbReference type="PANTHER" id="PTHR13696">
    <property type="entry name" value="P-LOOP CONTAINING NUCLEOSIDE TRIPHOSPHATE HYDROLASE"/>
    <property type="match status" value="1"/>
</dbReference>
<evidence type="ECO:0000313" key="3">
    <source>
        <dbReference type="Proteomes" id="UP000270487"/>
    </source>
</evidence>
<protein>
    <submittedName>
        <fullName evidence="2">Septum formation inhibitor-activating ATPase</fullName>
    </submittedName>
</protein>
<dbReference type="EMBL" id="LR134492">
    <property type="protein sequence ID" value="VEI74834.1"/>
    <property type="molecule type" value="Genomic_DNA"/>
</dbReference>
<organism evidence="2 3">
    <name type="scientific">Serratia fonticola</name>
    <dbReference type="NCBI Taxonomy" id="47917"/>
    <lineage>
        <taxon>Bacteria</taxon>
        <taxon>Pseudomonadati</taxon>
        <taxon>Pseudomonadota</taxon>
        <taxon>Gammaproteobacteria</taxon>
        <taxon>Enterobacterales</taxon>
        <taxon>Yersiniaceae</taxon>
        <taxon>Serratia</taxon>
    </lineage>
</organism>
<dbReference type="PANTHER" id="PTHR13696:SF99">
    <property type="entry name" value="COBYRINIC ACID AC-DIAMIDE SYNTHASE"/>
    <property type="match status" value="1"/>
</dbReference>
<accession>A0A3S4X8C3</accession>
<dbReference type="Proteomes" id="UP000270487">
    <property type="component" value="Chromosome"/>
</dbReference>
<dbReference type="Pfam" id="PF13614">
    <property type="entry name" value="AAA_31"/>
    <property type="match status" value="1"/>
</dbReference>
<dbReference type="AlphaFoldDB" id="A0A3S4X8C3"/>
<dbReference type="InterPro" id="IPR050678">
    <property type="entry name" value="DNA_Partitioning_ATPase"/>
</dbReference>
<feature type="domain" description="AAA" evidence="1">
    <location>
        <begin position="4"/>
        <end position="205"/>
    </location>
</feature>
<sequence length="358" mass="40796">MSVKIYAMYNNKGGVGKTTLGFNIATQYADENPSTQVLVIDLCPQANISQYLLGGGDRGYATNQELQSSRTRRNVVGFLDWLLDGNSDFISTRRPFKVPVRDYNEHISNNLYLIAGDSFLESLTLALNYAVINPANRYAWPQFMTAFRRLCQREHDVEKYEDLVVFIDCNPSFSIYTQMALLSSDRLIVPMMADYSSLEGMKGIMMLLYGHYPSAAAQNYAQKFVTFHSQAASNNLPLPKLDRFIFNNYTSNLGVATAYDSIKSSLCSFAFQQYVNFPDLFTPRNRQINNQLIWEDEFLSEVKDFHTSGKVSASLGIPLFKLPAQTHYEMPNGEIINVVRERYREAREHVDELVSKFN</sequence>
<proteinExistence type="predicted"/>
<gene>
    <name evidence="2" type="ORF">NCTC13193_04755</name>
</gene>